<keyword evidence="1" id="KW-0378">Hydrolase</keyword>
<organism evidence="3 4">
    <name type="scientific">Hypsizygus marmoreus</name>
    <name type="common">White beech mushroom</name>
    <name type="synonym">Agaricus marmoreus</name>
    <dbReference type="NCBI Taxonomy" id="39966"/>
    <lineage>
        <taxon>Eukaryota</taxon>
        <taxon>Fungi</taxon>
        <taxon>Dikarya</taxon>
        <taxon>Basidiomycota</taxon>
        <taxon>Agaricomycotina</taxon>
        <taxon>Agaricomycetes</taxon>
        <taxon>Agaricomycetidae</taxon>
        <taxon>Agaricales</taxon>
        <taxon>Tricholomatineae</taxon>
        <taxon>Lyophyllaceae</taxon>
        <taxon>Hypsizygus</taxon>
    </lineage>
</organism>
<evidence type="ECO:0000313" key="4">
    <source>
        <dbReference type="Proteomes" id="UP000076154"/>
    </source>
</evidence>
<feature type="domain" description="DNA helicase Pif1-like DEAD-box helicase" evidence="2">
    <location>
        <begin position="114"/>
        <end position="223"/>
    </location>
</feature>
<keyword evidence="1" id="KW-0547">Nucleotide-binding</keyword>
<dbReference type="GO" id="GO:0006281">
    <property type="term" value="P:DNA repair"/>
    <property type="evidence" value="ECO:0007669"/>
    <property type="project" value="UniProtKB-KW"/>
</dbReference>
<keyword evidence="4" id="KW-1185">Reference proteome</keyword>
<dbReference type="InterPro" id="IPR051055">
    <property type="entry name" value="PIF1_helicase"/>
</dbReference>
<evidence type="ECO:0000313" key="3">
    <source>
        <dbReference type="EMBL" id="RDB17032.1"/>
    </source>
</evidence>
<protein>
    <recommendedName>
        <fullName evidence="1">ATP-dependent DNA helicase</fullName>
        <ecNumber evidence="1">5.6.2.3</ecNumber>
    </recommendedName>
</protein>
<comment type="similarity">
    <text evidence="1">Belongs to the helicase family.</text>
</comment>
<dbReference type="Gene3D" id="3.40.50.300">
    <property type="entry name" value="P-loop containing nucleotide triphosphate hydrolases"/>
    <property type="match status" value="1"/>
</dbReference>
<dbReference type="GO" id="GO:0005524">
    <property type="term" value="F:ATP binding"/>
    <property type="evidence" value="ECO:0007669"/>
    <property type="project" value="UniProtKB-KW"/>
</dbReference>
<dbReference type="OrthoDB" id="2986975at2759"/>
<dbReference type="Proteomes" id="UP000076154">
    <property type="component" value="Unassembled WGS sequence"/>
</dbReference>
<dbReference type="SUPFAM" id="SSF52540">
    <property type="entry name" value="P-loop containing nucleoside triphosphate hydrolases"/>
    <property type="match status" value="1"/>
</dbReference>
<dbReference type="GO" id="GO:0043139">
    <property type="term" value="F:5'-3' DNA helicase activity"/>
    <property type="evidence" value="ECO:0007669"/>
    <property type="project" value="UniProtKB-EC"/>
</dbReference>
<dbReference type="GO" id="GO:0000723">
    <property type="term" value="P:telomere maintenance"/>
    <property type="evidence" value="ECO:0007669"/>
    <property type="project" value="InterPro"/>
</dbReference>
<dbReference type="PANTHER" id="PTHR47642">
    <property type="entry name" value="ATP-DEPENDENT DNA HELICASE"/>
    <property type="match status" value="1"/>
</dbReference>
<dbReference type="STRING" id="39966.A0A369J6L4"/>
<evidence type="ECO:0000259" key="2">
    <source>
        <dbReference type="Pfam" id="PF05970"/>
    </source>
</evidence>
<reference evidence="3" key="1">
    <citation type="submission" date="2018-04" db="EMBL/GenBank/DDBJ databases">
        <title>Whole genome sequencing of Hypsizygus marmoreus.</title>
        <authorList>
            <person name="Choi I.-G."/>
            <person name="Min B."/>
            <person name="Kim J.-G."/>
            <person name="Kim S."/>
            <person name="Oh Y.-L."/>
            <person name="Kong W.-S."/>
            <person name="Park H."/>
            <person name="Jeong J."/>
            <person name="Song E.-S."/>
        </authorList>
    </citation>
    <scope>NUCLEOTIDE SEQUENCE [LARGE SCALE GENOMIC DNA]</scope>
    <source>
        <strain evidence="3">51987-8</strain>
    </source>
</reference>
<dbReference type="GO" id="GO:0016887">
    <property type="term" value="F:ATP hydrolysis activity"/>
    <property type="evidence" value="ECO:0007669"/>
    <property type="project" value="RHEA"/>
</dbReference>
<comment type="catalytic activity">
    <reaction evidence="1">
        <text>ATP + H2O = ADP + phosphate + H(+)</text>
        <dbReference type="Rhea" id="RHEA:13065"/>
        <dbReference type="ChEBI" id="CHEBI:15377"/>
        <dbReference type="ChEBI" id="CHEBI:15378"/>
        <dbReference type="ChEBI" id="CHEBI:30616"/>
        <dbReference type="ChEBI" id="CHEBI:43474"/>
        <dbReference type="ChEBI" id="CHEBI:456216"/>
        <dbReference type="EC" id="5.6.2.3"/>
    </reaction>
</comment>
<dbReference type="InterPro" id="IPR027417">
    <property type="entry name" value="P-loop_NTPase"/>
</dbReference>
<gene>
    <name evidence="3" type="ORF">Hypma_002028</name>
</gene>
<dbReference type="GO" id="GO:0006310">
    <property type="term" value="P:DNA recombination"/>
    <property type="evidence" value="ECO:0007669"/>
    <property type="project" value="UniProtKB-KW"/>
</dbReference>
<name>A0A369J6L4_HYPMA</name>
<dbReference type="AlphaFoldDB" id="A0A369J6L4"/>
<keyword evidence="1" id="KW-0233">DNA recombination</keyword>
<keyword evidence="1" id="KW-0067">ATP-binding</keyword>
<dbReference type="EC" id="5.6.2.3" evidence="1"/>
<keyword evidence="1" id="KW-0227">DNA damage</keyword>
<accession>A0A369J6L4</accession>
<comment type="caution">
    <text evidence="3">The sequence shown here is derived from an EMBL/GenBank/DDBJ whole genome shotgun (WGS) entry which is preliminary data.</text>
</comment>
<proteinExistence type="inferred from homology"/>
<comment type="cofactor">
    <cofactor evidence="1">
        <name>Mg(2+)</name>
        <dbReference type="ChEBI" id="CHEBI:18420"/>
    </cofactor>
</comment>
<dbReference type="InParanoid" id="A0A369J6L4"/>
<keyword evidence="1" id="KW-0234">DNA repair</keyword>
<dbReference type="EMBL" id="LUEZ02000119">
    <property type="protein sequence ID" value="RDB17032.1"/>
    <property type="molecule type" value="Genomic_DNA"/>
</dbReference>
<dbReference type="InterPro" id="IPR010285">
    <property type="entry name" value="DNA_helicase_pif1-like_DEAD"/>
</dbReference>
<dbReference type="Pfam" id="PF05970">
    <property type="entry name" value="PIF1"/>
    <property type="match status" value="1"/>
</dbReference>
<sequence>MITKHDVERAMENSWPAREAQFREVALSIAEDVGIFKSQEAPMPPQVSAIVANREDFEQFKLWESFVQGISWKAKHEPADLLAPPSTPQSHCRAHDIIVTHLDQSLQSLQPEQLLMVVQGPGGTGKSMLISKITETFRSRGCDYMPAKTATTGVAASLIEGQILHSWASILQGGRLKSLGKATHEKRAKNIGQTWYLIIDKFSMLMKEILCMLSQILEDFITASRAAPSIEQRCEIAALWPKSTGELSADIHIAMGMRIMVTQNVAMEADLANGTWATIESIVLDSRNSDTPDDPNLGVMTLCHPPAMVLIRPVHVTFPQIPGLPPEVILLFPSKANFVLKSARMGDLKLTCCQLPITGAYAFMDYKLQGQTLEYVIVDLACPPIGALSLFNAYVALSRSRGRDTIQLLQEFDENLFTTHPVAFLEDEDEHLSDLNVKTCRAHERNAGIEPHVSTPLIVRLLNRDFSEKECIQFRWLQSETGMLISGSTTIKFFNGACYPGSDLDFNNIANALALSMEQENPSSEPHYQTEGIMNMYSAIEVIVNFYSTCVMNFITYNNAYSLFPYATFMQHRSLARPMTAPVELATKQKYEGRGWKYEDLDDEDAVRSVPDLGDCCRQVGDEQTWTIALEPALSFCGDDITSNKWFHTRTWSNKLEMQYGQYNSPLLQYKYI</sequence>
<evidence type="ECO:0000256" key="1">
    <source>
        <dbReference type="RuleBase" id="RU363044"/>
    </source>
</evidence>
<keyword evidence="1" id="KW-0347">Helicase</keyword>